<sequence length="250" mass="29485">METSVCLIVCIGIPGAGKTTFCTRVREELGQLYSFYYFSYDELSEGDYTGLGRRRIFEIVESKLNNIDVYYKPIVVFVDDNMYYKSMRAEYLRLAKKYNTSFLQLYFDVKLETAIARNKYRTINNIPDRIICEMALKIEKPQKYVFIVNSNIGYTKCVLDSFRNAVNEALQNPLKNSEEVPEIVTIESKIHSVDLVLRKLVGDRIKRDKTQALMYINKRKDVLEKIKRNSILIPENYKDCDLYEYFNRYF</sequence>
<dbReference type="InterPro" id="IPR052648">
    <property type="entry name" value="Ser-tRNA(Sec)_kinase"/>
</dbReference>
<dbReference type="EMBL" id="JASPKY010000400">
    <property type="protein sequence ID" value="KAK9702100.1"/>
    <property type="molecule type" value="Genomic_DNA"/>
</dbReference>
<gene>
    <name evidence="3" type="ORF">QE152_g30185</name>
</gene>
<dbReference type="SUPFAM" id="SSF52540">
    <property type="entry name" value="P-loop containing nucleoside triphosphate hydrolases"/>
    <property type="match status" value="1"/>
</dbReference>
<organism evidence="3 4">
    <name type="scientific">Popillia japonica</name>
    <name type="common">Japanese beetle</name>
    <dbReference type="NCBI Taxonomy" id="7064"/>
    <lineage>
        <taxon>Eukaryota</taxon>
        <taxon>Metazoa</taxon>
        <taxon>Ecdysozoa</taxon>
        <taxon>Arthropoda</taxon>
        <taxon>Hexapoda</taxon>
        <taxon>Insecta</taxon>
        <taxon>Pterygota</taxon>
        <taxon>Neoptera</taxon>
        <taxon>Endopterygota</taxon>
        <taxon>Coleoptera</taxon>
        <taxon>Polyphaga</taxon>
        <taxon>Scarabaeiformia</taxon>
        <taxon>Scarabaeidae</taxon>
        <taxon>Rutelinae</taxon>
        <taxon>Popillia</taxon>
    </lineage>
</organism>
<proteinExistence type="predicted"/>
<keyword evidence="2" id="KW-0067">ATP-binding</keyword>
<dbReference type="GO" id="GO:0000049">
    <property type="term" value="F:tRNA binding"/>
    <property type="evidence" value="ECO:0007669"/>
    <property type="project" value="TreeGrafter"/>
</dbReference>
<dbReference type="InterPro" id="IPR013641">
    <property type="entry name" value="KTI12/PSTK"/>
</dbReference>
<dbReference type="PANTHER" id="PTHR20873:SF0">
    <property type="entry name" value="L-SERYL-TRNA(SEC) KINASE"/>
    <property type="match status" value="1"/>
</dbReference>
<dbReference type="GO" id="GO:0005524">
    <property type="term" value="F:ATP binding"/>
    <property type="evidence" value="ECO:0007669"/>
    <property type="project" value="UniProtKB-KW"/>
</dbReference>
<dbReference type="Gene3D" id="3.40.50.300">
    <property type="entry name" value="P-loop containing nucleotide triphosphate hydrolases"/>
    <property type="match status" value="1"/>
</dbReference>
<dbReference type="InterPro" id="IPR027417">
    <property type="entry name" value="P-loop_NTPase"/>
</dbReference>
<dbReference type="Proteomes" id="UP001458880">
    <property type="component" value="Unassembled WGS sequence"/>
</dbReference>
<protein>
    <submittedName>
        <fullName evidence="3">Chromatin associated protein KTI12</fullName>
    </submittedName>
</protein>
<evidence type="ECO:0000313" key="3">
    <source>
        <dbReference type="EMBL" id="KAK9702100.1"/>
    </source>
</evidence>
<evidence type="ECO:0000313" key="4">
    <source>
        <dbReference type="Proteomes" id="UP001458880"/>
    </source>
</evidence>
<accession>A0AAW1JF90</accession>
<name>A0AAW1JF90_POPJA</name>
<dbReference type="PANTHER" id="PTHR20873">
    <property type="entry name" value="L-SERYL-TRNA(SEC) KINASE"/>
    <property type="match status" value="1"/>
</dbReference>
<comment type="caution">
    <text evidence="3">The sequence shown here is derived from an EMBL/GenBank/DDBJ whole genome shotgun (WGS) entry which is preliminary data.</text>
</comment>
<dbReference type="GO" id="GO:0016301">
    <property type="term" value="F:kinase activity"/>
    <property type="evidence" value="ECO:0007669"/>
    <property type="project" value="TreeGrafter"/>
</dbReference>
<keyword evidence="1" id="KW-0547">Nucleotide-binding</keyword>
<dbReference type="AlphaFoldDB" id="A0AAW1JF90"/>
<reference evidence="3 4" key="1">
    <citation type="journal article" date="2024" name="BMC Genomics">
        <title>De novo assembly and annotation of Popillia japonica's genome with initial clues to its potential as an invasive pest.</title>
        <authorList>
            <person name="Cucini C."/>
            <person name="Boschi S."/>
            <person name="Funari R."/>
            <person name="Cardaioli E."/>
            <person name="Iannotti N."/>
            <person name="Marturano G."/>
            <person name="Paoli F."/>
            <person name="Bruttini M."/>
            <person name="Carapelli A."/>
            <person name="Frati F."/>
            <person name="Nardi F."/>
        </authorList>
    </citation>
    <scope>NUCLEOTIDE SEQUENCE [LARGE SCALE GENOMIC DNA]</scope>
    <source>
        <strain evidence="3">DMR45628</strain>
    </source>
</reference>
<keyword evidence="4" id="KW-1185">Reference proteome</keyword>
<evidence type="ECO:0000256" key="1">
    <source>
        <dbReference type="ARBA" id="ARBA00022741"/>
    </source>
</evidence>
<evidence type="ECO:0000256" key="2">
    <source>
        <dbReference type="ARBA" id="ARBA00022840"/>
    </source>
</evidence>
<dbReference type="Pfam" id="PF08433">
    <property type="entry name" value="KTI12"/>
    <property type="match status" value="1"/>
</dbReference>